<accession>A0A412X5Z7</accession>
<sequence>MKKKKGRIRNLILFGTIKDLIDRYEYSELREELGCLCKKGALLPLMQDAYIQLKAVIPETTDRTVQVVERWEYCSPMIDMNCHIRTRSGEILSPVAICDSWPELMSMPVYCLRRLRMTEKELLAGILWEVTYYKDSYLENRGKCNCKLKTIEL</sequence>
<dbReference type="EMBL" id="QRZC01000042">
    <property type="protein sequence ID" value="RGV36049.1"/>
    <property type="molecule type" value="Genomic_DNA"/>
</dbReference>
<proteinExistence type="predicted"/>
<gene>
    <name evidence="1" type="ORF">DWW14_21515</name>
</gene>
<dbReference type="RefSeq" id="WP_117867160.1">
    <property type="nucleotide sequence ID" value="NZ_QRZC01000042.1"/>
</dbReference>
<evidence type="ECO:0000313" key="1">
    <source>
        <dbReference type="EMBL" id="RGV36049.1"/>
    </source>
</evidence>
<name>A0A412X5Z7_BACUN</name>
<dbReference type="Proteomes" id="UP000285343">
    <property type="component" value="Unassembled WGS sequence"/>
</dbReference>
<protein>
    <submittedName>
        <fullName evidence="1">Uncharacterized protein</fullName>
    </submittedName>
</protein>
<dbReference type="AlphaFoldDB" id="A0A412X5Z7"/>
<organism evidence="1 2">
    <name type="scientific">Bacteroides uniformis</name>
    <dbReference type="NCBI Taxonomy" id="820"/>
    <lineage>
        <taxon>Bacteria</taxon>
        <taxon>Pseudomonadati</taxon>
        <taxon>Bacteroidota</taxon>
        <taxon>Bacteroidia</taxon>
        <taxon>Bacteroidales</taxon>
        <taxon>Bacteroidaceae</taxon>
        <taxon>Bacteroides</taxon>
    </lineage>
</organism>
<evidence type="ECO:0000313" key="2">
    <source>
        <dbReference type="Proteomes" id="UP000285343"/>
    </source>
</evidence>
<reference evidence="1 2" key="1">
    <citation type="submission" date="2018-08" db="EMBL/GenBank/DDBJ databases">
        <title>A genome reference for cultivated species of the human gut microbiota.</title>
        <authorList>
            <person name="Zou Y."/>
            <person name="Xue W."/>
            <person name="Luo G."/>
        </authorList>
    </citation>
    <scope>NUCLEOTIDE SEQUENCE [LARGE SCALE GENOMIC DNA]</scope>
    <source>
        <strain evidence="1 2">AF14-42</strain>
    </source>
</reference>
<comment type="caution">
    <text evidence="1">The sequence shown here is derived from an EMBL/GenBank/DDBJ whole genome shotgun (WGS) entry which is preliminary data.</text>
</comment>